<accession>A0A857JQW6</accession>
<evidence type="ECO:0008006" key="3">
    <source>
        <dbReference type="Google" id="ProtNLM"/>
    </source>
</evidence>
<dbReference type="OrthoDB" id="457594at2"/>
<reference evidence="1 2" key="1">
    <citation type="submission" date="2019-12" db="EMBL/GenBank/DDBJ databases">
        <title>Genome sequencing and assembly of endphytes of Porphyra tenera.</title>
        <authorList>
            <person name="Park J.M."/>
            <person name="Shin R."/>
            <person name="Jo S.H."/>
        </authorList>
    </citation>
    <scope>NUCLEOTIDE SEQUENCE [LARGE SCALE GENOMIC DNA]</scope>
    <source>
        <strain evidence="1 2">GPM4</strain>
    </source>
</reference>
<dbReference type="AlphaFoldDB" id="A0A857JQW6"/>
<dbReference type="KEGG" id="pmes:FX988_04147"/>
<dbReference type="Proteomes" id="UP000464524">
    <property type="component" value="Chromosome"/>
</dbReference>
<proteinExistence type="predicted"/>
<organism evidence="1 2">
    <name type="scientific">Paraglaciecola mesophila</name>
    <dbReference type="NCBI Taxonomy" id="197222"/>
    <lineage>
        <taxon>Bacteria</taxon>
        <taxon>Pseudomonadati</taxon>
        <taxon>Pseudomonadota</taxon>
        <taxon>Gammaproteobacteria</taxon>
        <taxon>Alteromonadales</taxon>
        <taxon>Alteromonadaceae</taxon>
        <taxon>Paraglaciecola</taxon>
    </lineage>
</organism>
<keyword evidence="2" id="KW-1185">Reference proteome</keyword>
<sequence>MTNTLKQLMPDVLEHEGVWRGTYRHINPQGETLDFHHSQVECVFPASGPVVYIQRNQFTWDDGRVFNVAFDGMIKNDKIYWDTETFKGYGWVASPNIFLLELERKDEPGAWFYESIVMGADKKHRARTWHWFKDGVCFKRTLCDEHLVISSPEGNHK</sequence>
<gene>
    <name evidence="1" type="ORF">FX988_04147</name>
</gene>
<dbReference type="RefSeq" id="WP_160181921.1">
    <property type="nucleotide sequence ID" value="NZ_CP047656.1"/>
</dbReference>
<dbReference type="EMBL" id="CP047656">
    <property type="protein sequence ID" value="QHJ13866.1"/>
    <property type="molecule type" value="Genomic_DNA"/>
</dbReference>
<name>A0A857JQW6_9ALTE</name>
<protein>
    <recommendedName>
        <fullName evidence="3">DUF3598 domain-containing protein</fullName>
    </recommendedName>
</protein>
<evidence type="ECO:0000313" key="2">
    <source>
        <dbReference type="Proteomes" id="UP000464524"/>
    </source>
</evidence>
<evidence type="ECO:0000313" key="1">
    <source>
        <dbReference type="EMBL" id="QHJ13866.1"/>
    </source>
</evidence>